<dbReference type="Proteomes" id="UP001190640">
    <property type="component" value="Chromosome 19"/>
</dbReference>
<feature type="region of interest" description="Disordered" evidence="1">
    <location>
        <begin position="484"/>
        <end position="528"/>
    </location>
</feature>
<proteinExistence type="predicted"/>
<feature type="region of interest" description="Disordered" evidence="1">
    <location>
        <begin position="154"/>
        <end position="186"/>
    </location>
</feature>
<name>A0AA97LL94_EUBMA</name>
<evidence type="ECO:0000313" key="2">
    <source>
        <dbReference type="Proteomes" id="UP001190640"/>
    </source>
</evidence>
<dbReference type="InterPro" id="IPR026133">
    <property type="entry name" value="Tastin"/>
</dbReference>
<dbReference type="RefSeq" id="XP_054859804.1">
    <property type="nucleotide sequence ID" value="XM_055003829.1"/>
</dbReference>
<reference evidence="3" key="1">
    <citation type="submission" date="2025-08" db="UniProtKB">
        <authorList>
            <consortium name="RefSeq"/>
        </authorList>
    </citation>
    <scope>IDENTIFICATION</scope>
    <source>
        <tissue evidence="3">Blood</tissue>
    </source>
</reference>
<organism evidence="2 3">
    <name type="scientific">Eublepharis macularius</name>
    <name type="common">Leopard gecko</name>
    <name type="synonym">Cyrtodactylus macularius</name>
    <dbReference type="NCBI Taxonomy" id="481883"/>
    <lineage>
        <taxon>Eukaryota</taxon>
        <taxon>Metazoa</taxon>
        <taxon>Chordata</taxon>
        <taxon>Craniata</taxon>
        <taxon>Vertebrata</taxon>
        <taxon>Euteleostomi</taxon>
        <taxon>Lepidosauria</taxon>
        <taxon>Squamata</taxon>
        <taxon>Bifurcata</taxon>
        <taxon>Gekkota</taxon>
        <taxon>Eublepharidae</taxon>
        <taxon>Eublepharinae</taxon>
        <taxon>Eublepharis</taxon>
    </lineage>
</organism>
<feature type="compositionally biased region" description="Polar residues" evidence="1">
    <location>
        <begin position="243"/>
        <end position="267"/>
    </location>
</feature>
<dbReference type="GeneID" id="129346481"/>
<dbReference type="PANTHER" id="PTHR15289:SF3">
    <property type="entry name" value="TASTIN"/>
    <property type="match status" value="1"/>
</dbReference>
<gene>
    <name evidence="3" type="primary">TROAP</name>
</gene>
<protein>
    <submittedName>
        <fullName evidence="3">Tastin</fullName>
    </submittedName>
</protein>
<dbReference type="CTD" id="10024"/>
<dbReference type="AlphaFoldDB" id="A0AA97LL94"/>
<sequence length="609" mass="63601">MAQSGKENAQGGLPLRGKKMELGQKESTAGSKIPVLVKSRPPAEQQAGPSAVKSQGCKTAKLSSVGVPVPEPTAGLLSMSSAREPLGPVQLSVSGHRNMLEVGNANDKEARAVEFVPDAAALASILSNTGLSNHTGSANQKPSLARRVPLRGNRACSASTGTGQGSRCGGAAARMSHLSRPASKDMEQPRSCILALNAQQLKALSTRLGDLGPGVEAKHSQPTESLEAGNCKDSSARPKTERLNSVTEAGNAKQSTPSGSKGTTGASWTEEEFVPDPAAKASILSNVGVSHSALGPGGKMSLARRVPVRDVRKPPGSVMAENVSPATPKFGRVSCRSTKGLKGLKESGVSRAHLAVTPSNRCSMRDCLLTSEARRVPVAHPPSLGKIAVRLFNDGLEASAKRVPAGRVIPSDMGKLQRVEFLARLLQQEINSSVDEVAPSLEELHKLLSVRCSPASEAPEPDLVITTPLQDPTRQLGEQPVVPAASVAPVPSTTPNTTDSQPVCSAPSLPSLGPSPSGADSRGVSATSSSVAHIQQRVAAFIDARRHFYEGLLDDECAFYTSRVPTFAQSPVPRCKEPVAKALDAEDTTHFTPISTQSPLAEVERFSPL</sequence>
<feature type="region of interest" description="Disordered" evidence="1">
    <location>
        <begin position="1"/>
        <end position="56"/>
    </location>
</feature>
<feature type="compositionally biased region" description="Low complexity" evidence="1">
    <location>
        <begin position="505"/>
        <end position="519"/>
    </location>
</feature>
<evidence type="ECO:0000313" key="3">
    <source>
        <dbReference type="RefSeq" id="XP_054859804.1"/>
    </source>
</evidence>
<feature type="compositionally biased region" description="Low complexity" evidence="1">
    <location>
        <begin position="484"/>
        <end position="495"/>
    </location>
</feature>
<keyword evidence="2" id="KW-1185">Reference proteome</keyword>
<accession>A0AA97LL94</accession>
<evidence type="ECO:0000256" key="1">
    <source>
        <dbReference type="SAM" id="MobiDB-lite"/>
    </source>
</evidence>
<feature type="region of interest" description="Disordered" evidence="1">
    <location>
        <begin position="212"/>
        <end position="268"/>
    </location>
</feature>
<dbReference type="PANTHER" id="PTHR15289">
    <property type="entry name" value="TASTIN"/>
    <property type="match status" value="1"/>
</dbReference>
<dbReference type="KEGG" id="emc:129346481"/>